<dbReference type="Gramene" id="arahy.Tifrunner.gnm2.ann2.Ah20g465600.1">
    <property type="protein sequence ID" value="arahy.Tifrunner.gnm2.ann2.Ah20g465600.1-CDS"/>
    <property type="gene ID" value="arahy.Tifrunner.gnm2.ann2.Ah20g465600"/>
</dbReference>
<keyword evidence="10" id="KW-1185">Reference proteome</keyword>
<keyword evidence="5" id="KW-0460">Magnesium</keyword>
<keyword evidence="4" id="KW-0547">Nucleotide-binding</keyword>
<dbReference type="Pfam" id="PF01926">
    <property type="entry name" value="MMR_HSR1"/>
    <property type="match status" value="1"/>
</dbReference>
<dbReference type="PANTHER" id="PTHR47560">
    <property type="entry name" value="EXPRESSED PROTEIN"/>
    <property type="match status" value="1"/>
</dbReference>
<dbReference type="NCBIfam" id="TIGR00231">
    <property type="entry name" value="small_GTP"/>
    <property type="match status" value="1"/>
</dbReference>
<feature type="compositionally biased region" description="Basic and acidic residues" evidence="7">
    <location>
        <begin position="215"/>
        <end position="225"/>
    </location>
</feature>
<evidence type="ECO:0000313" key="9">
    <source>
        <dbReference type="EMBL" id="RYQ86228.1"/>
    </source>
</evidence>
<dbReference type="SUPFAM" id="SSF52540">
    <property type="entry name" value="P-loop containing nucleoside triphosphate hydrolases"/>
    <property type="match status" value="1"/>
</dbReference>
<dbReference type="HAMAP" id="MF_00321">
    <property type="entry name" value="GTPase_EngB"/>
    <property type="match status" value="1"/>
</dbReference>
<dbReference type="AlphaFoldDB" id="A0A444X964"/>
<keyword evidence="3" id="KW-0479">Metal-binding</keyword>
<dbReference type="PANTHER" id="PTHR47560:SF1">
    <property type="entry name" value="EXPRESSED PROTEIN"/>
    <property type="match status" value="1"/>
</dbReference>
<dbReference type="NCBIfam" id="TIGR03598">
    <property type="entry name" value="GTPase_YsxC"/>
    <property type="match status" value="1"/>
</dbReference>
<protein>
    <recommendedName>
        <fullName evidence="8">EngB-type G domain-containing protein</fullName>
    </recommendedName>
</protein>
<feature type="compositionally biased region" description="Basic and acidic residues" evidence="7">
    <location>
        <begin position="193"/>
        <end position="203"/>
    </location>
</feature>
<evidence type="ECO:0000259" key="8">
    <source>
        <dbReference type="PROSITE" id="PS51706"/>
    </source>
</evidence>
<evidence type="ECO:0000256" key="7">
    <source>
        <dbReference type="SAM" id="MobiDB-lite"/>
    </source>
</evidence>
<keyword evidence="6" id="KW-0342">GTP-binding</keyword>
<evidence type="ECO:0000256" key="2">
    <source>
        <dbReference type="ARBA" id="ARBA00009638"/>
    </source>
</evidence>
<feature type="region of interest" description="Disordered" evidence="7">
    <location>
        <begin position="16"/>
        <end position="47"/>
    </location>
</feature>
<evidence type="ECO:0000256" key="1">
    <source>
        <dbReference type="ARBA" id="ARBA00001946"/>
    </source>
</evidence>
<comment type="cofactor">
    <cofactor evidence="1">
        <name>Mg(2+)</name>
        <dbReference type="ChEBI" id="CHEBI:18420"/>
    </cofactor>
</comment>
<proteinExistence type="inferred from homology"/>
<dbReference type="InterPro" id="IPR027417">
    <property type="entry name" value="P-loop_NTPase"/>
</dbReference>
<dbReference type="EMBL" id="SDMP01000020">
    <property type="protein sequence ID" value="RYQ86228.1"/>
    <property type="molecule type" value="Genomic_DNA"/>
</dbReference>
<sequence length="561" mass="62565">MSSEASLRLKLKKKAKLVGKISRNSGRTKRNEGSFEAKNGNGGFTGKLKERVKFKGGEEGFGVRRNVKTLDYSGKDGGRKKRIYGKEEEKLKTKDGGRKKRIYGKEEEKFKTKDSEVVVENGKVLNGIAASKKKGSLKRGSDRKLKDEVVGLRSSTNGGRMWVQGKQRDSAGSEAKNLSRKAMGKESVVLATEKPKGNVKEDDYGSGLLKKNREKKSEVSKEKSLKVASPLSSGKKKTQDKAGLEGDDDAETQDIKPKKKKRIIKIDPNDISNKRLDDGIGIDGSKEVKKKECEEEHQMSKNAQFRAIQPTPEILSFVEQNLLGRRRLIDLKRAGYNIDLSAPLDNIPFSSSSERERIEENAFRNKLEFFAAAKASSSFPAPNLPEIAFAGRSNVGKSSLLNALTRQWGVVRTSDKPGLTQTINFFQLGKKLCLVDLPGYGFAYAKEEVKEAWEELVKEYVSTRVGLKRVCLLIDTKWGMKARDYELIELMERSKTKYQIVLTKTDTVFPIDVARRATQIEESLLQNKSVVQPLMMVSSKSGAGIRSLRTVLANIARFVKV</sequence>
<evidence type="ECO:0000256" key="3">
    <source>
        <dbReference type="ARBA" id="ARBA00022723"/>
    </source>
</evidence>
<dbReference type="Proteomes" id="UP000289738">
    <property type="component" value="Chromosome B10"/>
</dbReference>
<dbReference type="PROSITE" id="PS51706">
    <property type="entry name" value="G_ENGB"/>
    <property type="match status" value="1"/>
</dbReference>
<evidence type="ECO:0000256" key="4">
    <source>
        <dbReference type="ARBA" id="ARBA00022741"/>
    </source>
</evidence>
<gene>
    <name evidence="9" type="ORF">Ahy_B10g105914</name>
</gene>
<feature type="compositionally biased region" description="Basic and acidic residues" evidence="7">
    <location>
        <begin position="139"/>
        <end position="150"/>
    </location>
</feature>
<comment type="caution">
    <text evidence="9">The sequence shown here is derived from an EMBL/GenBank/DDBJ whole genome shotgun (WGS) entry which is preliminary data.</text>
</comment>
<dbReference type="GO" id="GO:0046872">
    <property type="term" value="F:metal ion binding"/>
    <property type="evidence" value="ECO:0007669"/>
    <property type="project" value="UniProtKB-KW"/>
</dbReference>
<evidence type="ECO:0000256" key="6">
    <source>
        <dbReference type="ARBA" id="ARBA00023134"/>
    </source>
</evidence>
<dbReference type="STRING" id="3818.A0A444X964"/>
<comment type="similarity">
    <text evidence="2">Belongs to the TRAFAC class TrmE-Era-EngA-EngB-Septin-like GTPase superfamily. EngB GTPase family.</text>
</comment>
<feature type="domain" description="EngB-type G" evidence="8">
    <location>
        <begin position="383"/>
        <end position="558"/>
    </location>
</feature>
<evidence type="ECO:0000313" key="10">
    <source>
        <dbReference type="Proteomes" id="UP000289738"/>
    </source>
</evidence>
<evidence type="ECO:0000256" key="5">
    <source>
        <dbReference type="ARBA" id="ARBA00022842"/>
    </source>
</evidence>
<dbReference type="InterPro" id="IPR005225">
    <property type="entry name" value="Small_GTP-bd"/>
</dbReference>
<accession>A0A444X964</accession>
<feature type="region of interest" description="Disordered" evidence="7">
    <location>
        <begin position="132"/>
        <end position="261"/>
    </location>
</feature>
<organism evidence="9 10">
    <name type="scientific">Arachis hypogaea</name>
    <name type="common">Peanut</name>
    <dbReference type="NCBI Taxonomy" id="3818"/>
    <lineage>
        <taxon>Eukaryota</taxon>
        <taxon>Viridiplantae</taxon>
        <taxon>Streptophyta</taxon>
        <taxon>Embryophyta</taxon>
        <taxon>Tracheophyta</taxon>
        <taxon>Spermatophyta</taxon>
        <taxon>Magnoliopsida</taxon>
        <taxon>eudicotyledons</taxon>
        <taxon>Gunneridae</taxon>
        <taxon>Pentapetalae</taxon>
        <taxon>rosids</taxon>
        <taxon>fabids</taxon>
        <taxon>Fabales</taxon>
        <taxon>Fabaceae</taxon>
        <taxon>Papilionoideae</taxon>
        <taxon>50 kb inversion clade</taxon>
        <taxon>dalbergioids sensu lato</taxon>
        <taxon>Dalbergieae</taxon>
        <taxon>Pterocarpus clade</taxon>
        <taxon>Arachis</taxon>
    </lineage>
</organism>
<dbReference type="InterPro" id="IPR030393">
    <property type="entry name" value="G_ENGB_dom"/>
</dbReference>
<dbReference type="Gene3D" id="3.40.50.300">
    <property type="entry name" value="P-loop containing nucleotide triphosphate hydrolases"/>
    <property type="match status" value="1"/>
</dbReference>
<reference evidence="9 10" key="1">
    <citation type="submission" date="2019-01" db="EMBL/GenBank/DDBJ databases">
        <title>Sequencing of cultivated peanut Arachis hypogaea provides insights into genome evolution and oil improvement.</title>
        <authorList>
            <person name="Chen X."/>
        </authorList>
    </citation>
    <scope>NUCLEOTIDE SEQUENCE [LARGE SCALE GENOMIC DNA]</scope>
    <source>
        <strain evidence="10">cv. Fuhuasheng</strain>
        <tissue evidence="9">Leaves</tissue>
    </source>
</reference>
<dbReference type="OrthoDB" id="391988at2759"/>
<dbReference type="SMR" id="A0A444X964"/>
<name>A0A444X964_ARAHY</name>
<dbReference type="CDD" id="cd01876">
    <property type="entry name" value="YihA_EngB"/>
    <property type="match status" value="1"/>
</dbReference>
<dbReference type="GO" id="GO:0005525">
    <property type="term" value="F:GTP binding"/>
    <property type="evidence" value="ECO:0007669"/>
    <property type="project" value="UniProtKB-KW"/>
</dbReference>
<dbReference type="InterPro" id="IPR006073">
    <property type="entry name" value="GTP-bd"/>
</dbReference>
<dbReference type="InterPro" id="IPR019987">
    <property type="entry name" value="GTP-bd_ribosome_bio_YsxC"/>
</dbReference>